<keyword evidence="3" id="KW-1185">Reference proteome</keyword>
<reference evidence="2" key="1">
    <citation type="submission" date="2020-12" db="EMBL/GenBank/DDBJ databases">
        <authorList>
            <person name="Huq M.A."/>
        </authorList>
    </citation>
    <scope>NUCLEOTIDE SEQUENCE</scope>
    <source>
        <strain evidence="2">MAHUQ-46</strain>
    </source>
</reference>
<dbReference type="AlphaFoldDB" id="A0A934MPI3"/>
<evidence type="ECO:0000313" key="3">
    <source>
        <dbReference type="Proteomes" id="UP000640274"/>
    </source>
</evidence>
<evidence type="ECO:0000256" key="1">
    <source>
        <dbReference type="SAM" id="MobiDB-lite"/>
    </source>
</evidence>
<protein>
    <submittedName>
        <fullName evidence="2">Uncharacterized protein</fullName>
    </submittedName>
</protein>
<evidence type="ECO:0000313" key="2">
    <source>
        <dbReference type="EMBL" id="MBJ6360908.1"/>
    </source>
</evidence>
<organism evidence="2 3">
    <name type="scientific">Paenibacillus roseus</name>
    <dbReference type="NCBI Taxonomy" id="2798579"/>
    <lineage>
        <taxon>Bacteria</taxon>
        <taxon>Bacillati</taxon>
        <taxon>Bacillota</taxon>
        <taxon>Bacilli</taxon>
        <taxon>Bacillales</taxon>
        <taxon>Paenibacillaceae</taxon>
        <taxon>Paenibacillus</taxon>
    </lineage>
</organism>
<name>A0A934MPI3_9BACL</name>
<feature type="region of interest" description="Disordered" evidence="1">
    <location>
        <begin position="139"/>
        <end position="203"/>
    </location>
</feature>
<dbReference type="Proteomes" id="UP000640274">
    <property type="component" value="Unassembled WGS sequence"/>
</dbReference>
<dbReference type="EMBL" id="JAELUP010000014">
    <property type="protein sequence ID" value="MBJ6360908.1"/>
    <property type="molecule type" value="Genomic_DNA"/>
</dbReference>
<sequence length="203" mass="23195">MKMMVKAKLTRPPGDKYIGIINDWNIEDKTSQKGLQYQALLLSITIPVNGELMNVTQTVPLFWNPGDPMYVLCNTFGALPRFNEDFDCEFFIGKQVLVTIKENTYQNRTYSNVVQLVPSSEELPKELLAWKKQRESSVSASQSIFDDEEEEETTNISPNDLERTKQTEAAEDINNKPHQPTNPLRKNRISPAKSPQKKVWGSM</sequence>
<gene>
    <name evidence="2" type="ORF">JFN88_06195</name>
</gene>
<proteinExistence type="predicted"/>
<dbReference type="RefSeq" id="WP_199018462.1">
    <property type="nucleotide sequence ID" value="NZ_JAELUP010000014.1"/>
</dbReference>
<accession>A0A934MPI3</accession>
<comment type="caution">
    <text evidence="2">The sequence shown here is derived from an EMBL/GenBank/DDBJ whole genome shotgun (WGS) entry which is preliminary data.</text>
</comment>